<evidence type="ECO:0000256" key="9">
    <source>
        <dbReference type="PIRNR" id="PIRNR000774"/>
    </source>
</evidence>
<dbReference type="NCBIfam" id="NF004596">
    <property type="entry name" value="PRK05932.1-3"/>
    <property type="match status" value="1"/>
</dbReference>
<sequence length="484" mass="53136">MTPQLMQAIKLLQLTNLELSAVIDREIEENPLLERAGSDADDTWENEPDTSPETAPAEADLSRIGEQAVADLDAPASALDPDRTGPVDGVSEAFASDPWRSVGAGGSRPDGDMEPIDWRPPTLRDHLLEQIGLSIPEGRERLVAEFLVDCLDPTGYLRDDPAELARRLGLEPAELEAVIEQCRRLDPIGVFARDLADCLALQLADSDRLDDAMRTLLENLHLVGRRDFAALERTCGVSGDRLARMLADLKGLDPRPGLQFDVEPVRAIVPDVLVTPDPEGGFRVELNSDTLPKVLVNRGIYQTAVRAARAPDDKSYLSERLQAANWLVKSLDQRATTILKVASVIVEQQRGFLEHGVSHLKPMTLKMVADVIGIHESTVSRVTANKYLACPRGLFELKSFFSAAIAASGGAEAHSAAAVRHRIRRMIDAECADTVLSDDAIVRQLKDDGVDIARRTVAKYREAMHIPSSVQRRREKQHAQRTSS</sequence>
<comment type="caution">
    <text evidence="13">The sequence shown here is derived from an EMBL/GenBank/DDBJ whole genome shotgun (WGS) entry which is preliminary data.</text>
</comment>
<comment type="function">
    <text evidence="9">Sigma factors are initiation factors that promote the attachment of RNA polymerase to specific initiation sites and are then released.</text>
</comment>
<name>A0AAE3VMD4_9HYPH</name>
<keyword evidence="2 9" id="KW-0240">DNA-directed RNA polymerase</keyword>
<dbReference type="NCBIfam" id="TIGR02395">
    <property type="entry name" value="rpoN_sigma"/>
    <property type="match status" value="1"/>
</dbReference>
<evidence type="ECO:0000256" key="3">
    <source>
        <dbReference type="ARBA" id="ARBA00022679"/>
    </source>
</evidence>
<dbReference type="Proteomes" id="UP001229244">
    <property type="component" value="Unassembled WGS sequence"/>
</dbReference>
<dbReference type="PIRSF" id="PIRSF000774">
    <property type="entry name" value="RpoN"/>
    <property type="match status" value="1"/>
</dbReference>
<dbReference type="InterPro" id="IPR038709">
    <property type="entry name" value="RpoN_core-bd_sf"/>
</dbReference>
<comment type="similarity">
    <text evidence="1 9">Belongs to the sigma-54 factor family.</text>
</comment>
<feature type="region of interest" description="Disordered" evidence="10">
    <location>
        <begin position="32"/>
        <end position="60"/>
    </location>
</feature>
<keyword evidence="4 9" id="KW-0548">Nucleotidyltransferase</keyword>
<dbReference type="PANTHER" id="PTHR32248:SF4">
    <property type="entry name" value="RNA POLYMERASE SIGMA-54 FACTOR"/>
    <property type="match status" value="1"/>
</dbReference>
<keyword evidence="7 9" id="KW-0238">DNA-binding</keyword>
<organism evidence="13 14">
    <name type="scientific">Amorphus orientalis</name>
    <dbReference type="NCBI Taxonomy" id="649198"/>
    <lineage>
        <taxon>Bacteria</taxon>
        <taxon>Pseudomonadati</taxon>
        <taxon>Pseudomonadota</taxon>
        <taxon>Alphaproteobacteria</taxon>
        <taxon>Hyphomicrobiales</taxon>
        <taxon>Amorphaceae</taxon>
        <taxon>Amorphus</taxon>
    </lineage>
</organism>
<dbReference type="GO" id="GO:0003677">
    <property type="term" value="F:DNA binding"/>
    <property type="evidence" value="ECO:0007669"/>
    <property type="project" value="UniProtKB-KW"/>
</dbReference>
<evidence type="ECO:0000259" key="11">
    <source>
        <dbReference type="Pfam" id="PF04552"/>
    </source>
</evidence>
<dbReference type="GO" id="GO:0000428">
    <property type="term" value="C:DNA-directed RNA polymerase complex"/>
    <property type="evidence" value="ECO:0007669"/>
    <property type="project" value="UniProtKB-KW"/>
</dbReference>
<proteinExistence type="inferred from homology"/>
<dbReference type="PROSITE" id="PS00718">
    <property type="entry name" value="SIGMA54_2"/>
    <property type="match status" value="1"/>
</dbReference>
<gene>
    <name evidence="13" type="ORF">J2S73_001616</name>
</gene>
<dbReference type="NCBIfam" id="NF009118">
    <property type="entry name" value="PRK12469.1"/>
    <property type="match status" value="1"/>
</dbReference>
<accession>A0AAE3VMD4</accession>
<keyword evidence="14" id="KW-1185">Reference proteome</keyword>
<dbReference type="AlphaFoldDB" id="A0AAE3VMD4"/>
<dbReference type="GO" id="GO:0006352">
    <property type="term" value="P:DNA-templated transcription initiation"/>
    <property type="evidence" value="ECO:0007669"/>
    <property type="project" value="InterPro"/>
</dbReference>
<dbReference type="PRINTS" id="PR00045">
    <property type="entry name" value="SIGMA54FCT"/>
</dbReference>
<evidence type="ECO:0000256" key="10">
    <source>
        <dbReference type="SAM" id="MobiDB-lite"/>
    </source>
</evidence>
<keyword evidence="6 9" id="KW-0731">Sigma factor</keyword>
<dbReference type="Gene3D" id="1.10.10.60">
    <property type="entry name" value="Homeodomain-like"/>
    <property type="match status" value="1"/>
</dbReference>
<dbReference type="EMBL" id="JAUSUL010000002">
    <property type="protein sequence ID" value="MDQ0315159.1"/>
    <property type="molecule type" value="Genomic_DNA"/>
</dbReference>
<evidence type="ECO:0000313" key="13">
    <source>
        <dbReference type="EMBL" id="MDQ0315159.1"/>
    </source>
</evidence>
<keyword evidence="5 9" id="KW-0805">Transcription regulation</keyword>
<feature type="domain" description="RNA polymerase sigma factor 54 DNA-binding" evidence="11">
    <location>
        <begin position="315"/>
        <end position="474"/>
    </location>
</feature>
<evidence type="ECO:0000256" key="6">
    <source>
        <dbReference type="ARBA" id="ARBA00023082"/>
    </source>
</evidence>
<evidence type="ECO:0000256" key="8">
    <source>
        <dbReference type="ARBA" id="ARBA00023163"/>
    </source>
</evidence>
<evidence type="ECO:0000256" key="4">
    <source>
        <dbReference type="ARBA" id="ARBA00022695"/>
    </source>
</evidence>
<evidence type="ECO:0000259" key="12">
    <source>
        <dbReference type="Pfam" id="PF04963"/>
    </source>
</evidence>
<dbReference type="GO" id="GO:0016987">
    <property type="term" value="F:sigma factor activity"/>
    <property type="evidence" value="ECO:0007669"/>
    <property type="project" value="UniProtKB-KW"/>
</dbReference>
<dbReference type="PROSITE" id="PS00717">
    <property type="entry name" value="SIGMA54_1"/>
    <property type="match status" value="1"/>
</dbReference>
<dbReference type="Pfam" id="PF04552">
    <property type="entry name" value="Sigma54_DBD"/>
    <property type="match status" value="1"/>
</dbReference>
<dbReference type="GO" id="GO:0016779">
    <property type="term" value="F:nucleotidyltransferase activity"/>
    <property type="evidence" value="ECO:0007669"/>
    <property type="project" value="UniProtKB-KW"/>
</dbReference>
<dbReference type="GO" id="GO:0001216">
    <property type="term" value="F:DNA-binding transcription activator activity"/>
    <property type="evidence" value="ECO:0007669"/>
    <property type="project" value="InterPro"/>
</dbReference>
<dbReference type="PANTHER" id="PTHR32248">
    <property type="entry name" value="RNA POLYMERASE SIGMA-54 FACTOR"/>
    <property type="match status" value="1"/>
</dbReference>
<dbReference type="Pfam" id="PF04963">
    <property type="entry name" value="Sigma54_CBD"/>
    <property type="match status" value="1"/>
</dbReference>
<protein>
    <recommendedName>
        <fullName evidence="9">RNA polymerase sigma-54 factor</fullName>
    </recommendedName>
</protein>
<evidence type="ECO:0000313" key="14">
    <source>
        <dbReference type="Proteomes" id="UP001229244"/>
    </source>
</evidence>
<evidence type="ECO:0000256" key="2">
    <source>
        <dbReference type="ARBA" id="ARBA00022478"/>
    </source>
</evidence>
<dbReference type="InterPro" id="IPR007046">
    <property type="entry name" value="RNA_pol_sigma_54_core-bd"/>
</dbReference>
<dbReference type="Gene3D" id="1.10.10.1330">
    <property type="entry name" value="RNA polymerase sigma-54 factor, core-binding domain"/>
    <property type="match status" value="1"/>
</dbReference>
<dbReference type="Pfam" id="PF00309">
    <property type="entry name" value="Sigma54_AID"/>
    <property type="match status" value="1"/>
</dbReference>
<keyword evidence="3 9" id="KW-0808">Transferase</keyword>
<dbReference type="InterPro" id="IPR000394">
    <property type="entry name" value="RNA_pol_sigma_54"/>
</dbReference>
<dbReference type="InterPro" id="IPR007634">
    <property type="entry name" value="RNA_pol_sigma_54_DNA-bd"/>
</dbReference>
<feature type="domain" description="RNA polymerase sigma factor 54 core-binding" evidence="12">
    <location>
        <begin position="114"/>
        <end position="298"/>
    </location>
</feature>
<reference evidence="13" key="1">
    <citation type="submission" date="2023-07" db="EMBL/GenBank/DDBJ databases">
        <title>Genomic Encyclopedia of Type Strains, Phase IV (KMG-IV): sequencing the most valuable type-strain genomes for metagenomic binning, comparative biology and taxonomic classification.</title>
        <authorList>
            <person name="Goeker M."/>
        </authorList>
    </citation>
    <scope>NUCLEOTIDE SEQUENCE</scope>
    <source>
        <strain evidence="13">DSM 21202</strain>
    </source>
</reference>
<feature type="compositionally biased region" description="Acidic residues" evidence="10">
    <location>
        <begin position="39"/>
        <end position="50"/>
    </location>
</feature>
<evidence type="ECO:0000256" key="1">
    <source>
        <dbReference type="ARBA" id="ARBA00008798"/>
    </source>
</evidence>
<evidence type="ECO:0000256" key="7">
    <source>
        <dbReference type="ARBA" id="ARBA00023125"/>
    </source>
</evidence>
<dbReference type="PROSITE" id="PS50044">
    <property type="entry name" value="SIGMA54_3"/>
    <property type="match status" value="1"/>
</dbReference>
<evidence type="ECO:0000256" key="5">
    <source>
        <dbReference type="ARBA" id="ARBA00023015"/>
    </source>
</evidence>
<keyword evidence="8 9" id="KW-0804">Transcription</keyword>